<keyword evidence="5 7" id="KW-0067">ATP-binding</keyword>
<dbReference type="Proteomes" id="UP000192050">
    <property type="component" value="Chromosome"/>
</dbReference>
<dbReference type="InterPro" id="IPR016185">
    <property type="entry name" value="PreATP-grasp_dom_sf"/>
</dbReference>
<dbReference type="SUPFAM" id="SSF52440">
    <property type="entry name" value="PreATP-grasp domain"/>
    <property type="match status" value="1"/>
</dbReference>
<keyword evidence="6" id="KW-0460">Magnesium</keyword>
<dbReference type="RefSeq" id="WP_009887566.1">
    <property type="nucleotide sequence ID" value="NZ_CP015363.1"/>
</dbReference>
<dbReference type="AlphaFoldDB" id="A0A1V0N2P6"/>
<dbReference type="InterPro" id="IPR013651">
    <property type="entry name" value="ATP-grasp_RimK-type"/>
</dbReference>
<evidence type="ECO:0000256" key="7">
    <source>
        <dbReference type="PROSITE-ProRule" id="PRU00409"/>
    </source>
</evidence>
<dbReference type="Gene3D" id="3.30.1490.20">
    <property type="entry name" value="ATP-grasp fold, A domain"/>
    <property type="match status" value="1"/>
</dbReference>
<dbReference type="PROSITE" id="PS50975">
    <property type="entry name" value="ATP_GRASP"/>
    <property type="match status" value="1"/>
</dbReference>
<evidence type="ECO:0000256" key="2">
    <source>
        <dbReference type="ARBA" id="ARBA00022598"/>
    </source>
</evidence>
<keyword evidence="3" id="KW-0479">Metal-binding</keyword>
<dbReference type="NCBIfam" id="TIGR00768">
    <property type="entry name" value="rimK_fam"/>
    <property type="match status" value="1"/>
</dbReference>
<evidence type="ECO:0000256" key="6">
    <source>
        <dbReference type="ARBA" id="ARBA00022842"/>
    </source>
</evidence>
<comment type="cofactor">
    <cofactor evidence="1">
        <name>Mg(2+)</name>
        <dbReference type="ChEBI" id="CHEBI:18420"/>
    </cofactor>
</comment>
<dbReference type="Gene3D" id="3.30.470.20">
    <property type="entry name" value="ATP-grasp fold, B domain"/>
    <property type="match status" value="1"/>
</dbReference>
<dbReference type="InterPro" id="IPR011761">
    <property type="entry name" value="ATP-grasp"/>
</dbReference>
<dbReference type="GO" id="GO:0005737">
    <property type="term" value="C:cytoplasm"/>
    <property type="evidence" value="ECO:0007669"/>
    <property type="project" value="TreeGrafter"/>
</dbReference>
<evidence type="ECO:0000313" key="10">
    <source>
        <dbReference type="Proteomes" id="UP000192050"/>
    </source>
</evidence>
<accession>A0A1V0N2P6</accession>
<dbReference type="InterPro" id="IPR004666">
    <property type="entry name" value="Rp_bS6_RimK/Lys_biosynth_LsyX"/>
</dbReference>
<dbReference type="GeneID" id="16025712"/>
<dbReference type="GeneID" id="31676016"/>
<dbReference type="STRING" id="74969.FAD_0508"/>
<dbReference type="SUPFAM" id="SSF56059">
    <property type="entry name" value="Glutathione synthetase ATP-binding domain-like"/>
    <property type="match status" value="1"/>
</dbReference>
<feature type="domain" description="ATP-grasp" evidence="8">
    <location>
        <begin position="92"/>
        <end position="277"/>
    </location>
</feature>
<evidence type="ECO:0000256" key="3">
    <source>
        <dbReference type="ARBA" id="ARBA00022723"/>
    </source>
</evidence>
<dbReference type="GO" id="GO:0043774">
    <property type="term" value="F:coenzyme F420-2 alpha-glutamyl ligase activity"/>
    <property type="evidence" value="ECO:0007669"/>
    <property type="project" value="TreeGrafter"/>
</dbReference>
<dbReference type="KEGG" id="fai:FAD_0508"/>
<protein>
    <submittedName>
        <fullName evidence="9">Alpha-aminoadipate--LysW ligase</fullName>
    </submittedName>
</protein>
<evidence type="ECO:0000256" key="1">
    <source>
        <dbReference type="ARBA" id="ARBA00001946"/>
    </source>
</evidence>
<keyword evidence="10" id="KW-1185">Reference proteome</keyword>
<evidence type="ECO:0000259" key="8">
    <source>
        <dbReference type="PROSITE" id="PS50975"/>
    </source>
</evidence>
<dbReference type="InterPro" id="IPR013815">
    <property type="entry name" value="ATP_grasp_subdomain_1"/>
</dbReference>
<name>A0A1V0N2P6_9ARCH</name>
<proteinExistence type="predicted"/>
<reference evidence="9 10" key="1">
    <citation type="submission" date="2011-10" db="EMBL/GenBank/DDBJ databases">
        <title>Metabolic and evolutionary patterns in the extreme acidophile Ferroplasma acidiphilum.</title>
        <authorList>
            <person name="Golyshina O.V."/>
            <person name="Kozyavkin S.A."/>
            <person name="Tatusov R.L."/>
            <person name="Slesarev A.I."/>
            <person name="Golyshin P.N."/>
        </authorList>
    </citation>
    <scope>NUCLEOTIDE SEQUENCE [LARGE SCALE GENOMIC DNA]</scope>
    <source>
        <strain evidence="10">Y</strain>
    </source>
</reference>
<dbReference type="FunFam" id="3.30.470.20:FF:000058">
    <property type="entry name" value="Alpha-aminoadipate--LysW ligase LysX protein"/>
    <property type="match status" value="1"/>
</dbReference>
<sequence length="282" mass="32497">MKISMLFDIMRWEERAILKALQDKNVEVQLYNVKEMNLDLQDPNYDFGDISLQRSTGYYRNLHSTAYVEFTGNRIINDFNSTIVTGNKMFTSLLLSQKRIRIPKTFVSFSNERFLKSFKEDFNGRAVTKPVTGSWGRMISLLNDYYAAMDVSEYKDYMYPLYQINYTQEYVNDFGRDLRVFIVNDQVIAGIYRYKSGEDWRTNTALGGRAEPLKITGEVEEIAQKVSAALGPGIYGMDILESKDGYFVNEVNGNTEFKNTVPVTGINIPDYIADYLISEARK</sequence>
<dbReference type="PANTHER" id="PTHR21621:SF2">
    <property type="entry name" value="COENZYME GAMMA-F420-2:ALPHA-L-GLUTAMATE LIGASE"/>
    <property type="match status" value="1"/>
</dbReference>
<evidence type="ECO:0000256" key="4">
    <source>
        <dbReference type="ARBA" id="ARBA00022741"/>
    </source>
</evidence>
<evidence type="ECO:0000313" key="9">
    <source>
        <dbReference type="EMBL" id="ARD84422.1"/>
    </source>
</evidence>
<evidence type="ECO:0000256" key="5">
    <source>
        <dbReference type="ARBA" id="ARBA00022840"/>
    </source>
</evidence>
<dbReference type="PANTHER" id="PTHR21621">
    <property type="entry name" value="RIBOSOMAL PROTEIN S6 MODIFICATION PROTEIN"/>
    <property type="match status" value="1"/>
</dbReference>
<dbReference type="InterPro" id="IPR054562">
    <property type="entry name" value="LysX/ArgX_preATP_grasp"/>
</dbReference>
<dbReference type="Gene3D" id="3.40.50.20">
    <property type="match status" value="1"/>
</dbReference>
<dbReference type="GO" id="GO:0005524">
    <property type="term" value="F:ATP binding"/>
    <property type="evidence" value="ECO:0007669"/>
    <property type="project" value="UniProtKB-UniRule"/>
</dbReference>
<gene>
    <name evidence="9" type="primary">lysX</name>
    <name evidence="9" type="ORF">FAD_0508</name>
</gene>
<dbReference type="Pfam" id="PF08443">
    <property type="entry name" value="RimK"/>
    <property type="match status" value="1"/>
</dbReference>
<organism evidence="9 10">
    <name type="scientific">Ferroplasma acidiphilum</name>
    <dbReference type="NCBI Taxonomy" id="74969"/>
    <lineage>
        <taxon>Archaea</taxon>
        <taxon>Methanobacteriati</taxon>
        <taxon>Thermoplasmatota</taxon>
        <taxon>Thermoplasmata</taxon>
        <taxon>Thermoplasmatales</taxon>
        <taxon>Ferroplasmaceae</taxon>
        <taxon>Ferroplasma</taxon>
    </lineage>
</organism>
<dbReference type="Pfam" id="PF22626">
    <property type="entry name" value="LysX_preATP_grasp"/>
    <property type="match status" value="1"/>
</dbReference>
<dbReference type="EMBL" id="CP015363">
    <property type="protein sequence ID" value="ARD84422.1"/>
    <property type="molecule type" value="Genomic_DNA"/>
</dbReference>
<keyword evidence="2 9" id="KW-0436">Ligase</keyword>
<dbReference type="GO" id="GO:0046872">
    <property type="term" value="F:metal ion binding"/>
    <property type="evidence" value="ECO:0007669"/>
    <property type="project" value="UniProtKB-KW"/>
</dbReference>
<keyword evidence="4 7" id="KW-0547">Nucleotide-binding</keyword>